<dbReference type="RefSeq" id="WP_234218300.1">
    <property type="nucleotide sequence ID" value="NZ_JAGQAF010000001.1"/>
</dbReference>
<feature type="signal peptide" evidence="1">
    <location>
        <begin position="1"/>
        <end position="19"/>
    </location>
</feature>
<name>A0A9Q3ZMU8_9RHOB</name>
<accession>A0A9Q3ZMU8</accession>
<evidence type="ECO:0000313" key="3">
    <source>
        <dbReference type="Proteomes" id="UP000813672"/>
    </source>
</evidence>
<protein>
    <submittedName>
        <fullName evidence="2">Uncharacterized protein</fullName>
    </submittedName>
</protein>
<comment type="caution">
    <text evidence="2">The sequence shown here is derived from an EMBL/GenBank/DDBJ whole genome shotgun (WGS) entry which is preliminary data.</text>
</comment>
<keyword evidence="1" id="KW-0732">Signal</keyword>
<evidence type="ECO:0000256" key="1">
    <source>
        <dbReference type="SAM" id="SignalP"/>
    </source>
</evidence>
<sequence>MRATILAVSLILSSPVAFAATVSGTDGQNALGTVPCATGGQALSDCPAELRRKEDGTATLAVILPGGTVRNIYFEDGKPVSSSSPSPVSSETSGDTLRIFIAPGEVFELPAAAVASQ</sequence>
<organism evidence="2 3">
    <name type="scientific">Ruegeria pomeroyi</name>
    <dbReference type="NCBI Taxonomy" id="89184"/>
    <lineage>
        <taxon>Bacteria</taxon>
        <taxon>Pseudomonadati</taxon>
        <taxon>Pseudomonadota</taxon>
        <taxon>Alphaproteobacteria</taxon>
        <taxon>Rhodobacterales</taxon>
        <taxon>Roseobacteraceae</taxon>
        <taxon>Ruegeria</taxon>
    </lineage>
</organism>
<gene>
    <name evidence="2" type="ORF">KBY27_02625</name>
</gene>
<feature type="chain" id="PRO_5040495280" evidence="1">
    <location>
        <begin position="20"/>
        <end position="117"/>
    </location>
</feature>
<dbReference type="EMBL" id="JAGQAF010000001">
    <property type="protein sequence ID" value="MCE8536342.1"/>
    <property type="molecule type" value="Genomic_DNA"/>
</dbReference>
<reference evidence="2" key="1">
    <citation type="journal article" date="2021" name="Environ. Microbiol.">
        <title>Cryptic niche differentiation of novel sediment ecotypes of Rugeria pomeroyi correlates with nitrate respiration.</title>
        <authorList>
            <person name="Lin X."/>
            <person name="McNichol J."/>
            <person name="Chu X."/>
            <person name="Qian Y."/>
            <person name="Luo H."/>
        </authorList>
    </citation>
    <scope>NUCLEOTIDE SEQUENCE</scope>
    <source>
        <strain evidence="2">SZCCDBB064</strain>
    </source>
</reference>
<proteinExistence type="predicted"/>
<evidence type="ECO:0000313" key="2">
    <source>
        <dbReference type="EMBL" id="MCE8536342.1"/>
    </source>
</evidence>
<dbReference type="AlphaFoldDB" id="A0A9Q3ZMU8"/>
<dbReference type="Proteomes" id="UP000813672">
    <property type="component" value="Unassembled WGS sequence"/>
</dbReference>